<dbReference type="AlphaFoldDB" id="A0A0F9A8P2"/>
<dbReference type="EMBL" id="LAZR01043958">
    <property type="protein sequence ID" value="KKL05830.1"/>
    <property type="molecule type" value="Genomic_DNA"/>
</dbReference>
<accession>A0A0F9A8P2</accession>
<proteinExistence type="predicted"/>
<organism evidence="1">
    <name type="scientific">marine sediment metagenome</name>
    <dbReference type="NCBI Taxonomy" id="412755"/>
    <lineage>
        <taxon>unclassified sequences</taxon>
        <taxon>metagenomes</taxon>
        <taxon>ecological metagenomes</taxon>
    </lineage>
</organism>
<comment type="caution">
    <text evidence="1">The sequence shown here is derived from an EMBL/GenBank/DDBJ whole genome shotgun (WGS) entry which is preliminary data.</text>
</comment>
<evidence type="ECO:0000313" key="1">
    <source>
        <dbReference type="EMBL" id="KKL05830.1"/>
    </source>
</evidence>
<gene>
    <name evidence="1" type="ORF">LCGC14_2602110</name>
</gene>
<sequence>MNDIVLDTLKKGFAEIEAQAETIPEDRYCTWYLGEMEKLDAVEAKIKSQTEVMLKEIQNRKQSLQYVCGEKFRGRVDAALAEIPIGKDGKPKKKSINYHTGDAGYRMGTESIRFTDERSAKEWAANNFDLDQLFDAIGSVEKSPMVVAFIHRSALYLSIKSLNKTPFMQWIKTKGEIPDGVELIPAVDNFYPQVEKLVLPEASEADRRAAQKKRSIFEAQELLKGENDAKPEITE</sequence>
<reference evidence="1" key="1">
    <citation type="journal article" date="2015" name="Nature">
        <title>Complex archaea that bridge the gap between prokaryotes and eukaryotes.</title>
        <authorList>
            <person name="Spang A."/>
            <person name="Saw J.H."/>
            <person name="Jorgensen S.L."/>
            <person name="Zaremba-Niedzwiedzka K."/>
            <person name="Martijn J."/>
            <person name="Lind A.E."/>
            <person name="van Eijk R."/>
            <person name="Schleper C."/>
            <person name="Guy L."/>
            <person name="Ettema T.J."/>
        </authorList>
    </citation>
    <scope>NUCLEOTIDE SEQUENCE</scope>
</reference>
<protein>
    <submittedName>
        <fullName evidence="1">Uncharacterized protein</fullName>
    </submittedName>
</protein>
<name>A0A0F9A8P2_9ZZZZ</name>